<evidence type="ECO:0000313" key="11">
    <source>
        <dbReference type="EMBL" id="CAE1328086.1"/>
    </source>
</evidence>
<dbReference type="Pfam" id="PF16178">
    <property type="entry name" value="Anoct_dimer"/>
    <property type="match status" value="1"/>
</dbReference>
<dbReference type="InterPro" id="IPR049452">
    <property type="entry name" value="Anoctamin_TM"/>
</dbReference>
<dbReference type="EMBL" id="CAHIKZ030005520">
    <property type="protein sequence ID" value="CAE1328086.1"/>
    <property type="molecule type" value="Genomic_DNA"/>
</dbReference>
<feature type="transmembrane region" description="Helical" evidence="8">
    <location>
        <begin position="673"/>
        <end position="697"/>
    </location>
</feature>
<keyword evidence="4 8" id="KW-0812">Transmembrane</keyword>
<dbReference type="PANTHER" id="PTHR12308:SF87">
    <property type="entry name" value="ANOCTAMIN"/>
    <property type="match status" value="1"/>
</dbReference>
<keyword evidence="7" id="KW-0325">Glycoprotein</keyword>
<feature type="transmembrane region" description="Helical" evidence="8">
    <location>
        <begin position="261"/>
        <end position="291"/>
    </location>
</feature>
<dbReference type="GO" id="GO:0005254">
    <property type="term" value="F:chloride channel activity"/>
    <property type="evidence" value="ECO:0007669"/>
    <property type="project" value="TreeGrafter"/>
</dbReference>
<dbReference type="InterPro" id="IPR007632">
    <property type="entry name" value="Anoctamin"/>
</dbReference>
<evidence type="ECO:0000256" key="6">
    <source>
        <dbReference type="ARBA" id="ARBA00023136"/>
    </source>
</evidence>
<keyword evidence="6 8" id="KW-0472">Membrane</keyword>
<feature type="transmembrane region" description="Helical" evidence="8">
    <location>
        <begin position="462"/>
        <end position="483"/>
    </location>
</feature>
<feature type="domain" description="Anoctamin dimerisation" evidence="10">
    <location>
        <begin position="28"/>
        <end position="250"/>
    </location>
</feature>
<feature type="transmembrane region" description="Helical" evidence="8">
    <location>
        <begin position="623"/>
        <end position="645"/>
    </location>
</feature>
<feature type="transmembrane region" description="Helical" evidence="8">
    <location>
        <begin position="344"/>
        <end position="362"/>
    </location>
</feature>
<comment type="caution">
    <text evidence="11">The sequence shown here is derived from an EMBL/GenBank/DDBJ whole genome shotgun (WGS) entry which is preliminary data.</text>
</comment>
<evidence type="ECO:0000256" key="7">
    <source>
        <dbReference type="ARBA" id="ARBA00023180"/>
    </source>
</evidence>
<proteinExistence type="inferred from homology"/>
<dbReference type="OrthoDB" id="296386at2759"/>
<evidence type="ECO:0000256" key="5">
    <source>
        <dbReference type="ARBA" id="ARBA00022989"/>
    </source>
</evidence>
<organism evidence="11 12">
    <name type="scientific">Acanthosepion pharaonis</name>
    <name type="common">Pharaoh cuttlefish</name>
    <name type="synonym">Sepia pharaonis</name>
    <dbReference type="NCBI Taxonomy" id="158019"/>
    <lineage>
        <taxon>Eukaryota</taxon>
        <taxon>Metazoa</taxon>
        <taxon>Spiralia</taxon>
        <taxon>Lophotrochozoa</taxon>
        <taxon>Mollusca</taxon>
        <taxon>Cephalopoda</taxon>
        <taxon>Coleoidea</taxon>
        <taxon>Decapodiformes</taxon>
        <taxon>Sepiida</taxon>
        <taxon>Sepiina</taxon>
        <taxon>Sepiidae</taxon>
        <taxon>Acanthosepion</taxon>
    </lineage>
</organism>
<evidence type="ECO:0000256" key="1">
    <source>
        <dbReference type="ARBA" id="ARBA00004651"/>
    </source>
</evidence>
<dbReference type="AlphaFoldDB" id="A0A812EU15"/>
<evidence type="ECO:0000256" key="8">
    <source>
        <dbReference type="RuleBase" id="RU280814"/>
    </source>
</evidence>
<dbReference type="PANTHER" id="PTHR12308">
    <property type="entry name" value="ANOCTAMIN"/>
    <property type="match status" value="1"/>
</dbReference>
<evidence type="ECO:0000259" key="9">
    <source>
        <dbReference type="Pfam" id="PF04547"/>
    </source>
</evidence>
<protein>
    <recommendedName>
        <fullName evidence="8">Anoctamin</fullName>
    </recommendedName>
</protein>
<feature type="transmembrane region" description="Helical" evidence="8">
    <location>
        <begin position="418"/>
        <end position="442"/>
    </location>
</feature>
<evidence type="ECO:0000259" key="10">
    <source>
        <dbReference type="Pfam" id="PF16178"/>
    </source>
</evidence>
<comment type="subcellular location">
    <subcellularLocation>
        <location evidence="1">Cell membrane</location>
        <topology evidence="1">Multi-pass membrane protein</topology>
    </subcellularLocation>
    <subcellularLocation>
        <location evidence="8">Membrane</location>
        <topology evidence="8">Multi-pass membrane protein</topology>
    </subcellularLocation>
</comment>
<evidence type="ECO:0000256" key="3">
    <source>
        <dbReference type="ARBA" id="ARBA00022475"/>
    </source>
</evidence>
<accession>A0A812EU15</accession>
<comment type="caution">
    <text evidence="8">Lacks conserved residue(s) required for the propagation of feature annotation.</text>
</comment>
<evidence type="ECO:0000256" key="4">
    <source>
        <dbReference type="ARBA" id="ARBA00022692"/>
    </source>
</evidence>
<evidence type="ECO:0000256" key="2">
    <source>
        <dbReference type="ARBA" id="ARBA00009671"/>
    </source>
</evidence>
<dbReference type="Pfam" id="PF04547">
    <property type="entry name" value="Anoctamin"/>
    <property type="match status" value="1"/>
</dbReference>
<evidence type="ECO:0000313" key="12">
    <source>
        <dbReference type="Proteomes" id="UP000597762"/>
    </source>
</evidence>
<dbReference type="Proteomes" id="UP000597762">
    <property type="component" value="Unassembled WGS sequence"/>
</dbReference>
<gene>
    <name evidence="11" type="ORF">SPHA_77663</name>
</gene>
<reference evidence="11" key="1">
    <citation type="submission" date="2021-01" db="EMBL/GenBank/DDBJ databases">
        <authorList>
            <person name="Li R."/>
            <person name="Bekaert M."/>
        </authorList>
    </citation>
    <scope>NUCLEOTIDE SEQUENCE</scope>
    <source>
        <strain evidence="11">Farmed</strain>
    </source>
</reference>
<sequence length="832" mass="97023">MFHLESDEISVDSFVPSKKNTPPGTGCFFKDGQRKTDFVLVYVEKKGRVQSSMSQFNAYRKKFITNLIKAGLEKEEEVVEKENNLHYIKLHAPWDVLCYYAEDLSFRAPLQVQPSQNVNWSAEVLQTLKIPNIMEQNVPNQPKSYYTCAFKVSKIDRFLGNQDRQNYFTNNQRSRVIWEILNATVYGKKKKAEIGIARLLEEEIFIGAYPLHDGPFEIPKNSLTHMRLNPRQILCKYWARWGCWHKYQPLDHIREYFGEKIAIYFAWLGFYTAWLHPAAVVGVLVFLFGVFSMSNNMPAKEVCSSGKEFKMCPLCDENIGCQYWYLSDVCMYVKISYLFDHPGTVFYAVFVSFWAVTFLEYWKRKNARLAHHWDVLGFEEEQERPRPEYAAKAKMMEKNPITGIKEPYFPPKERLPRILSGMAIIIIMIVLVLIFIMAVIIYRALISIPLFQNKNLRSNAALIASISAAMVNLMFIMALGKIYEKLALKLTQWEMHRTQTEFEDQLIFKVFLFQFVNFYSSIFYIAFFKGRFVGYPGNYKKFFGLRNEECSNGGCLMELAQQLSVIMIGKQIINNIQEVVVPKLKTYWHQFQVKMGDDFKSQCDNDFSLIQHEGLFQEYLEMVLQFGFITIFVAAFPLAPLFALINNWVEIRLDAQKFVKETRRPVAERAEDIGVWFKILESLSCLAVISNAFLIAFTSEFLPRMLYQYKYEWNLKGYTNFTLAYAPNGTLSQECRYLAFRDREGNYTKFFWQLLVVRLSFVIIFEHVVFSTCHLIDFAVPDVPESLELKIKRERYLAKQALADTEGLITMVNDEDIEPGNLDAVNNQKTTH</sequence>
<dbReference type="GO" id="GO:0046983">
    <property type="term" value="F:protein dimerization activity"/>
    <property type="evidence" value="ECO:0007669"/>
    <property type="project" value="InterPro"/>
</dbReference>
<name>A0A812EU15_ACAPH</name>
<dbReference type="InterPro" id="IPR032394">
    <property type="entry name" value="Anoct_dimer"/>
</dbReference>
<comment type="similarity">
    <text evidence="2 8">Belongs to the anoctamin family.</text>
</comment>
<feature type="domain" description="Anoctamin transmembrane" evidence="9">
    <location>
        <begin position="253"/>
        <end position="794"/>
    </location>
</feature>
<feature type="transmembrane region" description="Helical" evidence="8">
    <location>
        <begin position="506"/>
        <end position="527"/>
    </location>
</feature>
<dbReference type="GO" id="GO:0005886">
    <property type="term" value="C:plasma membrane"/>
    <property type="evidence" value="ECO:0007669"/>
    <property type="project" value="UniProtKB-SubCell"/>
</dbReference>
<keyword evidence="5 8" id="KW-1133">Transmembrane helix</keyword>
<keyword evidence="12" id="KW-1185">Reference proteome</keyword>
<keyword evidence="3" id="KW-1003">Cell membrane</keyword>